<feature type="signal peptide" evidence="1">
    <location>
        <begin position="1"/>
        <end position="24"/>
    </location>
</feature>
<accession>A0ABY6B2K0</accession>
<protein>
    <recommendedName>
        <fullName evidence="4">Lipoprotein</fullName>
    </recommendedName>
</protein>
<evidence type="ECO:0000313" key="2">
    <source>
        <dbReference type="EMBL" id="UXH79404.1"/>
    </source>
</evidence>
<dbReference type="Proteomes" id="UP001064933">
    <property type="component" value="Chromosome"/>
</dbReference>
<organism evidence="2 3">
    <name type="scientific">Roseateles amylovorans</name>
    <dbReference type="NCBI Taxonomy" id="2978473"/>
    <lineage>
        <taxon>Bacteria</taxon>
        <taxon>Pseudomonadati</taxon>
        <taxon>Pseudomonadota</taxon>
        <taxon>Betaproteobacteria</taxon>
        <taxon>Burkholderiales</taxon>
        <taxon>Sphaerotilaceae</taxon>
        <taxon>Roseateles</taxon>
    </lineage>
</organism>
<evidence type="ECO:0000256" key="1">
    <source>
        <dbReference type="SAM" id="SignalP"/>
    </source>
</evidence>
<evidence type="ECO:0000313" key="3">
    <source>
        <dbReference type="Proteomes" id="UP001064933"/>
    </source>
</evidence>
<proteinExistence type="predicted"/>
<dbReference type="RefSeq" id="WP_261759223.1">
    <property type="nucleotide sequence ID" value="NZ_CP104562.2"/>
</dbReference>
<gene>
    <name evidence="2" type="ORF">N4261_05605</name>
</gene>
<reference evidence="2" key="1">
    <citation type="submission" date="2022-10" db="EMBL/GenBank/DDBJ databases">
        <title>Characterization and whole genome sequencing of a new Roseateles species, isolated from fresh water.</title>
        <authorList>
            <person name="Guliayeva D.Y."/>
            <person name="Akhremchuk A.E."/>
            <person name="Sikolenko M.A."/>
            <person name="Valentovich L.N."/>
            <person name="Sidarenka A.V."/>
        </authorList>
    </citation>
    <scope>NUCLEOTIDE SEQUENCE</scope>
    <source>
        <strain evidence="2">BIM B-1768</strain>
    </source>
</reference>
<feature type="chain" id="PRO_5046172317" description="Lipoprotein" evidence="1">
    <location>
        <begin position="25"/>
        <end position="160"/>
    </location>
</feature>
<keyword evidence="1" id="KW-0732">Signal</keyword>
<name>A0ABY6B2K0_9BURK</name>
<dbReference type="EMBL" id="CP104562">
    <property type="protein sequence ID" value="UXH79404.1"/>
    <property type="molecule type" value="Genomic_DNA"/>
</dbReference>
<sequence length="160" mass="17273">MSVSAFFPSFQRCRVALLLTLASAAVGGLTACSRSPSYDGPELSSWESHQHQRCVALLTQMWGNERVRHTSAERGAGGLDYVWVNVDVDDDRDDIDRRTSRGSRHAGHCQFEAGSDAVHIHTYALTEGAVAGADGRDAGYRFFTASANETVAVADDAPAR</sequence>
<keyword evidence="3" id="KW-1185">Reference proteome</keyword>
<evidence type="ECO:0008006" key="4">
    <source>
        <dbReference type="Google" id="ProtNLM"/>
    </source>
</evidence>